<name>A0A1R3K1S0_COCAP</name>
<comment type="caution">
    <text evidence="1">The sequence shown here is derived from an EMBL/GenBank/DDBJ whole genome shotgun (WGS) entry which is preliminary data.</text>
</comment>
<dbReference type="EMBL" id="AWWV01006536">
    <property type="protein sequence ID" value="OMP01032.1"/>
    <property type="molecule type" value="Genomic_DNA"/>
</dbReference>
<organism evidence="1 2">
    <name type="scientific">Corchorus capsularis</name>
    <name type="common">Jute</name>
    <dbReference type="NCBI Taxonomy" id="210143"/>
    <lineage>
        <taxon>Eukaryota</taxon>
        <taxon>Viridiplantae</taxon>
        <taxon>Streptophyta</taxon>
        <taxon>Embryophyta</taxon>
        <taxon>Tracheophyta</taxon>
        <taxon>Spermatophyta</taxon>
        <taxon>Magnoliopsida</taxon>
        <taxon>eudicotyledons</taxon>
        <taxon>Gunneridae</taxon>
        <taxon>Pentapetalae</taxon>
        <taxon>rosids</taxon>
        <taxon>malvids</taxon>
        <taxon>Malvales</taxon>
        <taxon>Malvaceae</taxon>
        <taxon>Grewioideae</taxon>
        <taxon>Apeibeae</taxon>
        <taxon>Corchorus</taxon>
    </lineage>
</organism>
<gene>
    <name evidence="1" type="ORF">CCACVL1_03190</name>
</gene>
<dbReference type="AlphaFoldDB" id="A0A1R3K1S0"/>
<evidence type="ECO:0000313" key="1">
    <source>
        <dbReference type="EMBL" id="OMP01032.1"/>
    </source>
</evidence>
<dbReference type="Proteomes" id="UP000188268">
    <property type="component" value="Unassembled WGS sequence"/>
</dbReference>
<accession>A0A1R3K1S0</accession>
<dbReference type="Gramene" id="OMP01032">
    <property type="protein sequence ID" value="OMP01032"/>
    <property type="gene ID" value="CCACVL1_03190"/>
</dbReference>
<protein>
    <submittedName>
        <fullName evidence="1">Uncharacterized protein</fullName>
    </submittedName>
</protein>
<evidence type="ECO:0000313" key="2">
    <source>
        <dbReference type="Proteomes" id="UP000188268"/>
    </source>
</evidence>
<keyword evidence="2" id="KW-1185">Reference proteome</keyword>
<reference evidence="1 2" key="1">
    <citation type="submission" date="2013-09" db="EMBL/GenBank/DDBJ databases">
        <title>Corchorus capsularis genome sequencing.</title>
        <authorList>
            <person name="Alam M."/>
            <person name="Haque M.S."/>
            <person name="Islam M.S."/>
            <person name="Emdad E.M."/>
            <person name="Islam M.M."/>
            <person name="Ahmed B."/>
            <person name="Halim A."/>
            <person name="Hossen Q.M.M."/>
            <person name="Hossain M.Z."/>
            <person name="Ahmed R."/>
            <person name="Khan M.M."/>
            <person name="Islam R."/>
            <person name="Rashid M.M."/>
            <person name="Khan S.A."/>
            <person name="Rahman M.S."/>
            <person name="Alam M."/>
        </authorList>
    </citation>
    <scope>NUCLEOTIDE SEQUENCE [LARGE SCALE GENOMIC DNA]</scope>
    <source>
        <strain evidence="2">cv. CVL-1</strain>
        <tissue evidence="1">Whole seedling</tissue>
    </source>
</reference>
<sequence length="49" mass="5163">MSSMPTSPAELLASPTASDVVLDVLSHHLRSDAALDSGRQSPTVEERVT</sequence>
<proteinExistence type="predicted"/>